<dbReference type="EMBL" id="CAJNOT010004378">
    <property type="protein sequence ID" value="CAF1429849.1"/>
    <property type="molecule type" value="Genomic_DNA"/>
</dbReference>
<dbReference type="Gene3D" id="2.130.10.10">
    <property type="entry name" value="YVTN repeat-like/Quinoprotein amine dehydrogenase"/>
    <property type="match status" value="1"/>
</dbReference>
<proteinExistence type="predicted"/>
<dbReference type="AlphaFoldDB" id="A0A815MYN8"/>
<reference evidence="1" key="1">
    <citation type="submission" date="2021-02" db="EMBL/GenBank/DDBJ databases">
        <authorList>
            <person name="Nowell W R."/>
        </authorList>
    </citation>
    <scope>NUCLEOTIDE SEQUENCE</scope>
</reference>
<evidence type="ECO:0000313" key="1">
    <source>
        <dbReference type="EMBL" id="CAF1429849.1"/>
    </source>
</evidence>
<name>A0A815MYN8_9BILA</name>
<accession>A0A815MYN8</accession>
<comment type="caution">
    <text evidence="1">The sequence shown here is derived from an EMBL/GenBank/DDBJ whole genome shotgun (WGS) entry which is preliminary data.</text>
</comment>
<dbReference type="InterPro" id="IPR015943">
    <property type="entry name" value="WD40/YVTN_repeat-like_dom_sf"/>
</dbReference>
<gene>
    <name evidence="1" type="ORF">ZHD862_LOCUS34326</name>
</gene>
<sequence>MAANNVTSPYFLALKNEPSSIIRVKTSIAAMAVNNNNALLYCPEGSFLLIDEEGNEILNIQREFKVSDMCFSSFLNQFLILSYKPDYILYSLDPSTHNLKQIKKFSRTIWTCTCSDKMFIVSEADLGSKVEVYDLSADHWNPVQTFTAPSSCEENQQIEKIRFNNDGSRLGVIIRQGSQNNYYHWFELRHPNNMTVILTTKTRLGNDQWCWLLTLPNQQFLATLWRKKKFVLFDSHGQLQETIEYNNNVNYLNSAALVNDRCLVVQTWNPDELRFYNL</sequence>
<dbReference type="InterPro" id="IPR036322">
    <property type="entry name" value="WD40_repeat_dom_sf"/>
</dbReference>
<protein>
    <submittedName>
        <fullName evidence="1">Uncharacterized protein</fullName>
    </submittedName>
</protein>
<dbReference type="SUPFAM" id="SSF50978">
    <property type="entry name" value="WD40 repeat-like"/>
    <property type="match status" value="1"/>
</dbReference>
<dbReference type="Proteomes" id="UP000663864">
    <property type="component" value="Unassembled WGS sequence"/>
</dbReference>
<organism evidence="1 2">
    <name type="scientific">Rotaria sordida</name>
    <dbReference type="NCBI Taxonomy" id="392033"/>
    <lineage>
        <taxon>Eukaryota</taxon>
        <taxon>Metazoa</taxon>
        <taxon>Spiralia</taxon>
        <taxon>Gnathifera</taxon>
        <taxon>Rotifera</taxon>
        <taxon>Eurotatoria</taxon>
        <taxon>Bdelloidea</taxon>
        <taxon>Philodinida</taxon>
        <taxon>Philodinidae</taxon>
        <taxon>Rotaria</taxon>
    </lineage>
</organism>
<evidence type="ECO:0000313" key="2">
    <source>
        <dbReference type="Proteomes" id="UP000663864"/>
    </source>
</evidence>